<dbReference type="Gene3D" id="3.40.50.150">
    <property type="entry name" value="Vaccinia Virus protein VP39"/>
    <property type="match status" value="1"/>
</dbReference>
<dbReference type="AlphaFoldDB" id="A0A9E3H677"/>
<dbReference type="CDD" id="cd02440">
    <property type="entry name" value="AdoMet_MTases"/>
    <property type="match status" value="1"/>
</dbReference>
<dbReference type="SUPFAM" id="SSF53335">
    <property type="entry name" value="S-adenosyl-L-methionine-dependent methyltransferases"/>
    <property type="match status" value="1"/>
</dbReference>
<dbReference type="InterPro" id="IPR029063">
    <property type="entry name" value="SAM-dependent_MTases_sf"/>
</dbReference>
<dbReference type="GO" id="GO:0032259">
    <property type="term" value="P:methylation"/>
    <property type="evidence" value="ECO:0007669"/>
    <property type="project" value="UniProtKB-KW"/>
</dbReference>
<keyword evidence="1" id="KW-0808">Transferase</keyword>
<reference evidence="1" key="2">
    <citation type="journal article" date="2022" name="Microbiol. Resour. Announc.">
        <title>Metagenome Sequencing to Explore Phylogenomics of Terrestrial Cyanobacteria.</title>
        <authorList>
            <person name="Ward R.D."/>
            <person name="Stajich J.E."/>
            <person name="Johansen J.R."/>
            <person name="Huntemann M."/>
            <person name="Clum A."/>
            <person name="Foster B."/>
            <person name="Foster B."/>
            <person name="Roux S."/>
            <person name="Palaniappan K."/>
            <person name="Varghese N."/>
            <person name="Mukherjee S."/>
            <person name="Reddy T.B.K."/>
            <person name="Daum C."/>
            <person name="Copeland A."/>
            <person name="Chen I.A."/>
            <person name="Ivanova N.N."/>
            <person name="Kyrpides N.C."/>
            <person name="Shapiro N."/>
            <person name="Eloe-Fadrosh E.A."/>
            <person name="Pietrasiak N."/>
        </authorList>
    </citation>
    <scope>NUCLEOTIDE SEQUENCE</scope>
    <source>
        <strain evidence="1">HA4357-MV3</strain>
    </source>
</reference>
<accession>A0A9E3H677</accession>
<protein>
    <submittedName>
        <fullName evidence="1">Class I SAM-dependent methyltransferase</fullName>
    </submittedName>
</protein>
<sequence>MSSNNVSSGNTIDELYERYNELSGRPTVKDKLAKEKIFKSFQRTLKNWLPTDRSIKILDVGCGEGALLTFLKEKGYNNLTGLDISEQNVAICQELGLTFVQKFDAKQLNEFEKAEEFDVIFALDILEHLPKQSASQFLKQIREKLKPNGCVVIQTPNMGSIFGCLYRYNDLSHEFGVAENTLLNLLLIAGFESNKVEIKPQWAASTLLGRLKEAYLCLLHQLIFIAEGAGRPKIPTKNLLARAYRS</sequence>
<keyword evidence="1" id="KW-0489">Methyltransferase</keyword>
<dbReference type="PANTHER" id="PTHR43861:SF1">
    <property type="entry name" value="TRANS-ACONITATE 2-METHYLTRANSFERASE"/>
    <property type="match status" value="1"/>
</dbReference>
<name>A0A9E3H677_9NOST</name>
<dbReference type="Proteomes" id="UP000813215">
    <property type="component" value="Unassembled WGS sequence"/>
</dbReference>
<reference evidence="1" key="1">
    <citation type="submission" date="2021-05" db="EMBL/GenBank/DDBJ databases">
        <authorList>
            <person name="Pietrasiak N."/>
            <person name="Ward R."/>
            <person name="Stajich J.E."/>
            <person name="Kurbessoian T."/>
        </authorList>
    </citation>
    <scope>NUCLEOTIDE SEQUENCE</scope>
    <source>
        <strain evidence="1">HA4357-MV3</strain>
    </source>
</reference>
<proteinExistence type="predicted"/>
<gene>
    <name evidence="1" type="ORF">KME28_07360</name>
</gene>
<dbReference type="PANTHER" id="PTHR43861">
    <property type="entry name" value="TRANS-ACONITATE 2-METHYLTRANSFERASE-RELATED"/>
    <property type="match status" value="1"/>
</dbReference>
<evidence type="ECO:0000313" key="1">
    <source>
        <dbReference type="EMBL" id="MBW4431537.1"/>
    </source>
</evidence>
<dbReference type="Pfam" id="PF13489">
    <property type="entry name" value="Methyltransf_23"/>
    <property type="match status" value="1"/>
</dbReference>
<organism evidence="1 2">
    <name type="scientific">Pelatocladus maniniholoensis HA4357-MV3</name>
    <dbReference type="NCBI Taxonomy" id="1117104"/>
    <lineage>
        <taxon>Bacteria</taxon>
        <taxon>Bacillati</taxon>
        <taxon>Cyanobacteriota</taxon>
        <taxon>Cyanophyceae</taxon>
        <taxon>Nostocales</taxon>
        <taxon>Nostocaceae</taxon>
        <taxon>Pelatocladus</taxon>
    </lineage>
</organism>
<evidence type="ECO:0000313" key="2">
    <source>
        <dbReference type="Proteomes" id="UP000813215"/>
    </source>
</evidence>
<comment type="caution">
    <text evidence="1">The sequence shown here is derived from an EMBL/GenBank/DDBJ whole genome shotgun (WGS) entry which is preliminary data.</text>
</comment>
<dbReference type="EMBL" id="JAHHHW010000071">
    <property type="protein sequence ID" value="MBW4431537.1"/>
    <property type="molecule type" value="Genomic_DNA"/>
</dbReference>
<dbReference type="GO" id="GO:0008168">
    <property type="term" value="F:methyltransferase activity"/>
    <property type="evidence" value="ECO:0007669"/>
    <property type="project" value="UniProtKB-KW"/>
</dbReference>